<feature type="compositionally biased region" description="Low complexity" evidence="10">
    <location>
        <begin position="364"/>
        <end position="380"/>
    </location>
</feature>
<accession>A0AAD5PFK4</accession>
<evidence type="ECO:0000256" key="5">
    <source>
        <dbReference type="ARBA" id="ARBA00022833"/>
    </source>
</evidence>
<name>A0AAD5PFK4_9FUNG</name>
<feature type="region of interest" description="Disordered" evidence="10">
    <location>
        <begin position="425"/>
        <end position="455"/>
    </location>
</feature>
<keyword evidence="6" id="KW-0805">Transcription regulation</keyword>
<keyword evidence="4 9" id="KW-0863">Zinc-finger</keyword>
<feature type="compositionally biased region" description="Low complexity" evidence="10">
    <location>
        <begin position="1"/>
        <end position="49"/>
    </location>
</feature>
<dbReference type="Pfam" id="PF00320">
    <property type="entry name" value="GATA"/>
    <property type="match status" value="2"/>
</dbReference>
<dbReference type="CDD" id="cd00202">
    <property type="entry name" value="ZnF_GATA"/>
    <property type="match status" value="2"/>
</dbReference>
<dbReference type="Proteomes" id="UP001209540">
    <property type="component" value="Unassembled WGS sequence"/>
</dbReference>
<dbReference type="GO" id="GO:0000981">
    <property type="term" value="F:DNA-binding transcription factor activity, RNA polymerase II-specific"/>
    <property type="evidence" value="ECO:0007669"/>
    <property type="project" value="TreeGrafter"/>
</dbReference>
<evidence type="ECO:0000256" key="9">
    <source>
        <dbReference type="PROSITE-ProRule" id="PRU00094"/>
    </source>
</evidence>
<dbReference type="GO" id="GO:0000122">
    <property type="term" value="P:negative regulation of transcription by RNA polymerase II"/>
    <property type="evidence" value="ECO:0007669"/>
    <property type="project" value="TreeGrafter"/>
</dbReference>
<feature type="domain" description="GATA-type" evidence="11">
    <location>
        <begin position="180"/>
        <end position="233"/>
    </location>
</feature>
<reference evidence="12" key="2">
    <citation type="submission" date="2023-02" db="EMBL/GenBank/DDBJ databases">
        <authorList>
            <consortium name="DOE Joint Genome Institute"/>
            <person name="Mondo S.J."/>
            <person name="Chang Y."/>
            <person name="Wang Y."/>
            <person name="Ahrendt S."/>
            <person name="Andreopoulos W."/>
            <person name="Barry K."/>
            <person name="Beard J."/>
            <person name="Benny G.L."/>
            <person name="Blankenship S."/>
            <person name="Bonito G."/>
            <person name="Cuomo C."/>
            <person name="Desiro A."/>
            <person name="Gervers K.A."/>
            <person name="Hundley H."/>
            <person name="Kuo A."/>
            <person name="LaButti K."/>
            <person name="Lang B.F."/>
            <person name="Lipzen A."/>
            <person name="O'Donnell K."/>
            <person name="Pangilinan J."/>
            <person name="Reynolds N."/>
            <person name="Sandor L."/>
            <person name="Smith M.W."/>
            <person name="Tsang A."/>
            <person name="Grigoriev I.V."/>
            <person name="Stajich J.E."/>
            <person name="Spatafora J.W."/>
        </authorList>
    </citation>
    <scope>NUCLEOTIDE SEQUENCE</scope>
    <source>
        <strain evidence="12">RSA 2281</strain>
    </source>
</reference>
<keyword evidence="13" id="KW-1185">Reference proteome</keyword>
<dbReference type="PROSITE" id="PS00344">
    <property type="entry name" value="GATA_ZN_FINGER_1"/>
    <property type="match status" value="2"/>
</dbReference>
<feature type="compositionally biased region" description="Basic residues" evidence="10">
    <location>
        <begin position="387"/>
        <end position="400"/>
    </location>
</feature>
<comment type="subcellular location">
    <subcellularLocation>
        <location evidence="1">Nucleus</location>
    </subcellularLocation>
</comment>
<dbReference type="GO" id="GO:0045944">
    <property type="term" value="P:positive regulation of transcription by RNA polymerase II"/>
    <property type="evidence" value="ECO:0007669"/>
    <property type="project" value="TreeGrafter"/>
</dbReference>
<feature type="compositionally biased region" description="Low complexity" evidence="10">
    <location>
        <begin position="312"/>
        <end position="326"/>
    </location>
</feature>
<keyword evidence="2" id="KW-0479">Metal-binding</keyword>
<comment type="caution">
    <text evidence="12">The sequence shown here is derived from an EMBL/GenBank/DDBJ whole genome shotgun (WGS) entry which is preliminary data.</text>
</comment>
<dbReference type="InterPro" id="IPR000679">
    <property type="entry name" value="Znf_GATA"/>
</dbReference>
<evidence type="ECO:0000313" key="12">
    <source>
        <dbReference type="EMBL" id="KAI9266675.1"/>
    </source>
</evidence>
<dbReference type="PANTHER" id="PTHR10071:SF335">
    <property type="entry name" value="IRON-SENSING TRANSCRIPTIONAL REPRESSOR-RELATED"/>
    <property type="match status" value="1"/>
</dbReference>
<dbReference type="PRINTS" id="PR00619">
    <property type="entry name" value="GATAZNFINGER"/>
</dbReference>
<feature type="domain" description="GATA-type" evidence="11">
    <location>
        <begin position="83"/>
        <end position="136"/>
    </location>
</feature>
<dbReference type="GO" id="GO:0006879">
    <property type="term" value="P:intracellular iron ion homeostasis"/>
    <property type="evidence" value="ECO:0007669"/>
    <property type="project" value="UniProtKB-ARBA"/>
</dbReference>
<proteinExistence type="predicted"/>
<evidence type="ECO:0000256" key="7">
    <source>
        <dbReference type="ARBA" id="ARBA00023163"/>
    </source>
</evidence>
<feature type="compositionally biased region" description="Polar residues" evidence="10">
    <location>
        <begin position="348"/>
        <end position="359"/>
    </location>
</feature>
<feature type="compositionally biased region" description="Polar residues" evidence="10">
    <location>
        <begin position="54"/>
        <end position="65"/>
    </location>
</feature>
<evidence type="ECO:0000256" key="4">
    <source>
        <dbReference type="ARBA" id="ARBA00022771"/>
    </source>
</evidence>
<feature type="region of interest" description="Disordered" evidence="10">
    <location>
        <begin position="239"/>
        <end position="410"/>
    </location>
</feature>
<evidence type="ECO:0000256" key="10">
    <source>
        <dbReference type="SAM" id="MobiDB-lite"/>
    </source>
</evidence>
<dbReference type="GO" id="GO:0008270">
    <property type="term" value="F:zinc ion binding"/>
    <property type="evidence" value="ECO:0007669"/>
    <property type="project" value="UniProtKB-KW"/>
</dbReference>
<evidence type="ECO:0000256" key="8">
    <source>
        <dbReference type="ARBA" id="ARBA00023242"/>
    </source>
</evidence>
<keyword evidence="3" id="KW-0677">Repeat</keyword>
<evidence type="ECO:0000256" key="6">
    <source>
        <dbReference type="ARBA" id="ARBA00023015"/>
    </source>
</evidence>
<reference evidence="12" key="1">
    <citation type="journal article" date="2022" name="IScience">
        <title>Evolution of zygomycete secretomes and the origins of terrestrial fungal ecologies.</title>
        <authorList>
            <person name="Chang Y."/>
            <person name="Wang Y."/>
            <person name="Mondo S."/>
            <person name="Ahrendt S."/>
            <person name="Andreopoulos W."/>
            <person name="Barry K."/>
            <person name="Beard J."/>
            <person name="Benny G.L."/>
            <person name="Blankenship S."/>
            <person name="Bonito G."/>
            <person name="Cuomo C."/>
            <person name="Desiro A."/>
            <person name="Gervers K.A."/>
            <person name="Hundley H."/>
            <person name="Kuo A."/>
            <person name="LaButti K."/>
            <person name="Lang B.F."/>
            <person name="Lipzen A."/>
            <person name="O'Donnell K."/>
            <person name="Pangilinan J."/>
            <person name="Reynolds N."/>
            <person name="Sandor L."/>
            <person name="Smith M.E."/>
            <person name="Tsang A."/>
            <person name="Grigoriev I.V."/>
            <person name="Stajich J.E."/>
            <person name="Spatafora J.W."/>
        </authorList>
    </citation>
    <scope>NUCLEOTIDE SEQUENCE</scope>
    <source>
        <strain evidence="12">RSA 2281</strain>
    </source>
</reference>
<organism evidence="12 13">
    <name type="scientific">Phascolomyces articulosus</name>
    <dbReference type="NCBI Taxonomy" id="60185"/>
    <lineage>
        <taxon>Eukaryota</taxon>
        <taxon>Fungi</taxon>
        <taxon>Fungi incertae sedis</taxon>
        <taxon>Mucoromycota</taxon>
        <taxon>Mucoromycotina</taxon>
        <taxon>Mucoromycetes</taxon>
        <taxon>Mucorales</taxon>
        <taxon>Lichtheimiaceae</taxon>
        <taxon>Phascolomyces</taxon>
    </lineage>
</organism>
<dbReference type="PROSITE" id="PS50114">
    <property type="entry name" value="GATA_ZN_FINGER_2"/>
    <property type="match status" value="2"/>
</dbReference>
<gene>
    <name evidence="12" type="ORF">BDA99DRAFT_506404</name>
</gene>
<sequence length="498" mass="54266">MDTFSSASSTTITTLPSSSSSNSLPISTHNTPSPSTTTTTTTTTLTSSNRVEDNTNNNKNKPPQSTTTEEETSVPAKRKEIYEVSATSCSNCGTTKTPLWRRAPNGDTICNACGLYYKARNQFRPPTLKRNTARKDDQSSQNDCGGGPEIGTCPGGGHCNGSGGSESCEGCPAFNQHQVNRQSLICVNCRTRNTPLWRRDEAGNTICNACGLYYKLHNMHRPVSMKRTVIKRRKRVVVAETGEESEDGGASGGESSKNIIDSNYNNQQQQQQPERKQGKRIKGLKAPTQKNDEVVPAIEDYILPKRLPPPTTTASISPPSSSLSSPTSPPNIVAPRPRLPLPQMDRIYNSSNHNNNDQHPTYLPPISSSSTSPPSSHNTSHPPPPSHHNHHSSHLQHHYQHQYQQQSQHRGIDSLLQAAADCERLPPISLPPPQPSTSVASSHPPPPSSSTSSLSEFDAALNRLNKLRSRATSQHDVYVLCQLVPSLTDLVRRAETSL</sequence>
<keyword evidence="7" id="KW-0804">Transcription</keyword>
<dbReference type="FunFam" id="3.30.50.10:FF:000039">
    <property type="entry name" value="Siderophore transcription factor SreA"/>
    <property type="match status" value="1"/>
</dbReference>
<evidence type="ECO:0000256" key="3">
    <source>
        <dbReference type="ARBA" id="ARBA00022737"/>
    </source>
</evidence>
<dbReference type="SUPFAM" id="SSF57716">
    <property type="entry name" value="Glucocorticoid receptor-like (DNA-binding domain)"/>
    <property type="match status" value="2"/>
</dbReference>
<dbReference type="GO" id="GO:0005634">
    <property type="term" value="C:nucleus"/>
    <property type="evidence" value="ECO:0007669"/>
    <property type="project" value="UniProtKB-SubCell"/>
</dbReference>
<evidence type="ECO:0000259" key="11">
    <source>
        <dbReference type="PROSITE" id="PS50114"/>
    </source>
</evidence>
<dbReference type="GO" id="GO:0000978">
    <property type="term" value="F:RNA polymerase II cis-regulatory region sequence-specific DNA binding"/>
    <property type="evidence" value="ECO:0007669"/>
    <property type="project" value="TreeGrafter"/>
</dbReference>
<evidence type="ECO:0000256" key="1">
    <source>
        <dbReference type="ARBA" id="ARBA00004123"/>
    </source>
</evidence>
<feature type="compositionally biased region" description="Polar residues" evidence="10">
    <location>
        <begin position="257"/>
        <end position="266"/>
    </location>
</feature>
<dbReference type="PANTHER" id="PTHR10071">
    <property type="entry name" value="TRANSCRIPTION FACTOR GATA FAMILY MEMBER"/>
    <property type="match status" value="1"/>
</dbReference>
<protein>
    <recommendedName>
        <fullName evidence="11">GATA-type domain-containing protein</fullName>
    </recommendedName>
</protein>
<dbReference type="EMBL" id="JAIXMP010000010">
    <property type="protein sequence ID" value="KAI9266675.1"/>
    <property type="molecule type" value="Genomic_DNA"/>
</dbReference>
<keyword evidence="8" id="KW-0539">Nucleus</keyword>
<evidence type="ECO:0000313" key="13">
    <source>
        <dbReference type="Proteomes" id="UP001209540"/>
    </source>
</evidence>
<dbReference type="InterPro" id="IPR013088">
    <property type="entry name" value="Znf_NHR/GATA"/>
</dbReference>
<dbReference type="Gene3D" id="3.30.50.10">
    <property type="entry name" value="Erythroid Transcription Factor GATA-1, subunit A"/>
    <property type="match status" value="2"/>
</dbReference>
<dbReference type="AlphaFoldDB" id="A0AAD5PFK4"/>
<dbReference type="FunFam" id="3.30.50.10:FF:000007">
    <property type="entry name" value="Nitrogen regulatory AreA, N-terminal"/>
    <property type="match status" value="1"/>
</dbReference>
<feature type="region of interest" description="Disordered" evidence="10">
    <location>
        <begin position="1"/>
        <end position="79"/>
    </location>
</feature>
<dbReference type="SMART" id="SM00401">
    <property type="entry name" value="ZnF_GATA"/>
    <property type="match status" value="2"/>
</dbReference>
<dbReference type="InterPro" id="IPR039355">
    <property type="entry name" value="Transcription_factor_GATA"/>
</dbReference>
<keyword evidence="5" id="KW-0862">Zinc</keyword>
<evidence type="ECO:0000256" key="2">
    <source>
        <dbReference type="ARBA" id="ARBA00022723"/>
    </source>
</evidence>